<feature type="compositionally biased region" description="Low complexity" evidence="6">
    <location>
        <begin position="312"/>
        <end position="327"/>
    </location>
</feature>
<dbReference type="InterPro" id="IPR013783">
    <property type="entry name" value="Ig-like_fold"/>
</dbReference>
<feature type="region of interest" description="Disordered" evidence="6">
    <location>
        <begin position="35"/>
        <end position="61"/>
    </location>
</feature>
<evidence type="ECO:0000256" key="2">
    <source>
        <dbReference type="ARBA" id="ARBA00022512"/>
    </source>
</evidence>
<dbReference type="PROSITE" id="PS50847">
    <property type="entry name" value="GRAM_POS_ANCHORING"/>
    <property type="match status" value="1"/>
</dbReference>
<keyword evidence="2" id="KW-0134">Cell wall</keyword>
<evidence type="ECO:0000256" key="7">
    <source>
        <dbReference type="SAM" id="Phobius"/>
    </source>
</evidence>
<feature type="region of interest" description="Disordered" evidence="6">
    <location>
        <begin position="1150"/>
        <end position="1212"/>
    </location>
</feature>
<sequence length="1244" mass="132656">MTYPDGTRDHVTVKVTVTPQPQNDKYEPTAEEIVKPYGTPTTEDEVKGKVSVPDFPKEEDQPVITVDTTKIPNGQTPGEFEVPVTVTYPDKTTDVVKVKVTVGPKDSDTYEPTVKPIEKPFGQGTTEGEVKGKVTVPNFPADKGTPVVTVDDPTKIPNGQTPGEFDVPVTVTYPDGTRDHVTVKVTVTPQPQNDKYEPTAGEITKPYGSATTEDEVKGKVSVPDFPKEGDQPVITVDTTKVPDGKTSGEFEVPVTVTYPDKTTDTVNVKVTVGPKNSDTYEPTVQPIEKPFGLGTTEQEVKDKVTVPNFPADKGTPVVTVDDPTKVPNGQTPGEFDVPVTVTYPDGTKDHVVVKVTVTPQPQNEKYEPTAGEITKPYGTPTTPEEVKGKVSVPDFPKEGDQPVITVDTTKVPDGKTSGEFEVPVTVTYPDKTTDTVNVKVTVGPKDSDTYEPTTQPITKPFGQGTTEQEVKDKVTVPNFPADKGTPIVTVDDSTKVPNGQTPGTFDVPVTVTYPDGTKDYVTVKVTVNPQPQNDKYEPTAGEITKPYGTPTTPEEVKEKVSVPDFPKDGGKVVVTIDDPTTVPSGNASGVFEVPVTVTYPDGTKDHVTVKIVVTPQPENAKYEPVSKDIEKPYNQPTTVNEIVNQVTVPDYPTTGNQPKVTVDNPALIPDGKVPGEYEVPVTVTYPDGTKDHVTVKVVVTPQPENDKYEPVSKDIEKPYNHPTTVNEIVNQVTVPDYPTEGNQPKVTVDNPALIPDGKVPGEYEVPVTVTYPDGTKDHVSVKVVVGPKDSDTYEPTTQPIEKPYGSHTTIDEIVGKVTVPGYPDTEKPYKVTVDNPTLIPSGSIPGVYDVPVTVTYPDGTTDHINVTITVHPQPDADVYNPGYNDVQVNPGESIEIPQVKDDVPTGTRFEIPSESGIDKDWTVTVNPDTGKITVTVPEDAAEGDVVTVIVKVTYPDGSTENVTVDVTVHDSIAPEAPVVNPIEAGDRTVTGTGKEPGSTVTVAFPDGSTVTTKVDKDGNWKVDVPEAVTLKDGDNVKAVITDEAGNVSKETVTPVKDTVAPEAPVVNVIHAGDKVVTGTAEPGTTVTVTFPNGTVVTVKVGQDGTWSVDVPSNVMLKDGDKVTVVATDKAGNISKSSTAIVVGDKEVVPAPNKEKINTPESGGTNTIDTNTTDGNNKSSKVGVSTVKDESSNKTADKSKAKSTAKALPDTGKDTVNSGVLFGGLFAALGSILLFRRRRNHDDNK</sequence>
<evidence type="ECO:0000256" key="1">
    <source>
        <dbReference type="ARBA" id="ARBA00004168"/>
    </source>
</evidence>
<reference evidence="9" key="1">
    <citation type="submission" date="2019-11" db="EMBL/GenBank/DDBJ databases">
        <authorList>
            <person name="Feng L."/>
        </authorList>
    </citation>
    <scope>NUCLEOTIDE SEQUENCE</scope>
    <source>
        <strain evidence="9">SsimulansLFYP27</strain>
    </source>
</reference>
<name>A0A6N3DDB5_STASI</name>
<feature type="region of interest" description="Disordered" evidence="6">
    <location>
        <begin position="441"/>
        <end position="510"/>
    </location>
</feature>
<dbReference type="NCBIfam" id="TIGR02331">
    <property type="entry name" value="rib_alpha"/>
    <property type="match status" value="6"/>
</dbReference>
<feature type="compositionally biased region" description="Basic and acidic residues" evidence="6">
    <location>
        <begin position="554"/>
        <end position="564"/>
    </location>
</feature>
<feature type="compositionally biased region" description="Polar residues" evidence="6">
    <location>
        <begin position="450"/>
        <end position="467"/>
    </location>
</feature>
<dbReference type="NCBIfam" id="NF033510">
    <property type="entry name" value="Ca_tandemer"/>
    <property type="match status" value="2"/>
</dbReference>
<dbReference type="InterPro" id="IPR044055">
    <property type="entry name" value="RibLong"/>
</dbReference>
<feature type="region of interest" description="Disordered" evidence="6">
    <location>
        <begin position="272"/>
        <end position="344"/>
    </location>
</feature>
<dbReference type="InterPro" id="IPR019931">
    <property type="entry name" value="LPXTG_anchor"/>
</dbReference>
<evidence type="ECO:0000256" key="4">
    <source>
        <dbReference type="ARBA" id="ARBA00022729"/>
    </source>
</evidence>
<feature type="compositionally biased region" description="Basic and acidic residues" evidence="6">
    <location>
        <begin position="1186"/>
        <end position="1199"/>
    </location>
</feature>
<keyword evidence="7" id="KW-1133">Transmembrane helix</keyword>
<dbReference type="InterPro" id="IPR041498">
    <property type="entry name" value="Big_6"/>
</dbReference>
<dbReference type="Pfam" id="PF08428">
    <property type="entry name" value="Rib"/>
    <property type="match status" value="10"/>
</dbReference>
<evidence type="ECO:0000259" key="8">
    <source>
        <dbReference type="PROSITE" id="PS50847"/>
    </source>
</evidence>
<organism evidence="9">
    <name type="scientific">Staphylococcus simulans</name>
    <dbReference type="NCBI Taxonomy" id="1286"/>
    <lineage>
        <taxon>Bacteria</taxon>
        <taxon>Bacillati</taxon>
        <taxon>Bacillota</taxon>
        <taxon>Bacilli</taxon>
        <taxon>Bacillales</taxon>
        <taxon>Staphylococcaceae</taxon>
        <taxon>Staphylococcus</taxon>
    </lineage>
</organism>
<evidence type="ECO:0000256" key="6">
    <source>
        <dbReference type="SAM" id="MobiDB-lite"/>
    </source>
</evidence>
<feature type="domain" description="Gram-positive cocci surface proteins LPxTG" evidence="8">
    <location>
        <begin position="1207"/>
        <end position="1244"/>
    </location>
</feature>
<keyword evidence="5" id="KW-0572">Peptidoglycan-anchor</keyword>
<keyword evidence="4" id="KW-0732">Signal</keyword>
<keyword evidence="3" id="KW-0964">Secreted</keyword>
<comment type="subcellular location">
    <subcellularLocation>
        <location evidence="1">Secreted</location>
        <location evidence="1">Cell wall</location>
        <topology evidence="1">Peptidoglycan-anchor</topology>
    </subcellularLocation>
</comment>
<evidence type="ECO:0000313" key="9">
    <source>
        <dbReference type="EMBL" id="VYU25328.1"/>
    </source>
</evidence>
<evidence type="ECO:0000256" key="5">
    <source>
        <dbReference type="ARBA" id="ARBA00023088"/>
    </source>
</evidence>
<keyword evidence="7" id="KW-0472">Membrane</keyword>
<dbReference type="NCBIfam" id="NF038186">
    <property type="entry name" value="YPDG_rpt"/>
    <property type="match status" value="1"/>
</dbReference>
<dbReference type="AlphaFoldDB" id="A0A6N3DDB5"/>
<feature type="region of interest" description="Disordered" evidence="6">
    <location>
        <begin position="358"/>
        <end position="422"/>
    </location>
</feature>
<feature type="transmembrane region" description="Helical" evidence="7">
    <location>
        <begin position="1215"/>
        <end position="1234"/>
    </location>
</feature>
<dbReference type="Pfam" id="PF18957">
    <property type="entry name" value="RibLong"/>
    <property type="match status" value="1"/>
</dbReference>
<dbReference type="InterPro" id="IPR012706">
    <property type="entry name" value="Rib_alpha_Esp_rpt"/>
</dbReference>
<gene>
    <name evidence="9" type="primary">bca</name>
    <name evidence="9" type="ORF">SSLFYP27_01782</name>
</gene>
<dbReference type="Gene3D" id="2.60.40.10">
    <property type="entry name" value="Immunoglobulins"/>
    <property type="match status" value="2"/>
</dbReference>
<protein>
    <submittedName>
        <fullName evidence="9">C protein alpha-antigen</fullName>
    </submittedName>
</protein>
<keyword evidence="7" id="KW-0812">Transmembrane</keyword>
<dbReference type="NCBIfam" id="TIGR01167">
    <property type="entry name" value="LPXTG_anchor"/>
    <property type="match status" value="1"/>
</dbReference>
<dbReference type="Pfam" id="PF17936">
    <property type="entry name" value="Big_6"/>
    <property type="match status" value="2"/>
</dbReference>
<feature type="region of interest" description="Disordered" evidence="6">
    <location>
        <begin position="529"/>
        <end position="564"/>
    </location>
</feature>
<feature type="compositionally biased region" description="Low complexity" evidence="6">
    <location>
        <begin position="1162"/>
        <end position="1176"/>
    </location>
</feature>
<dbReference type="InterPro" id="IPR059115">
    <property type="entry name" value="Rib"/>
</dbReference>
<proteinExistence type="predicted"/>
<accession>A0A6N3DDB5</accession>
<evidence type="ECO:0000256" key="3">
    <source>
        <dbReference type="ARBA" id="ARBA00022525"/>
    </source>
</evidence>
<feature type="region of interest" description="Disordered" evidence="6">
    <location>
        <begin position="104"/>
        <end position="252"/>
    </location>
</feature>
<dbReference type="Pfam" id="PF00746">
    <property type="entry name" value="Gram_pos_anchor"/>
    <property type="match status" value="1"/>
</dbReference>
<dbReference type="EMBL" id="CACRUO010000037">
    <property type="protein sequence ID" value="VYU25328.1"/>
    <property type="molecule type" value="Genomic_DNA"/>
</dbReference>